<dbReference type="EMBL" id="CP000697">
    <property type="protein sequence ID" value="ABQ31243.1"/>
    <property type="molecule type" value="Genomic_DNA"/>
</dbReference>
<dbReference type="SUPFAM" id="SSF53850">
    <property type="entry name" value="Periplasmic binding protein-like II"/>
    <property type="match status" value="1"/>
</dbReference>
<comment type="similarity">
    <text evidence="1">Belongs to the LysR transcriptional regulatory family.</text>
</comment>
<dbReference type="Pfam" id="PF03466">
    <property type="entry name" value="LysR_substrate"/>
    <property type="match status" value="1"/>
</dbReference>
<feature type="domain" description="HTH lysR-type" evidence="5">
    <location>
        <begin position="1"/>
        <end position="59"/>
    </location>
</feature>
<dbReference type="SUPFAM" id="SSF46785">
    <property type="entry name" value="Winged helix' DNA-binding domain"/>
    <property type="match status" value="1"/>
</dbReference>
<evidence type="ECO:0000313" key="7">
    <source>
        <dbReference type="Proteomes" id="UP000000245"/>
    </source>
</evidence>
<evidence type="ECO:0000256" key="3">
    <source>
        <dbReference type="ARBA" id="ARBA00023125"/>
    </source>
</evidence>
<dbReference type="Gene3D" id="3.40.190.290">
    <property type="match status" value="1"/>
</dbReference>
<name>A5G061_ACICJ</name>
<keyword evidence="2" id="KW-0805">Transcription regulation</keyword>
<dbReference type="STRING" id="349163.Acry_2043"/>
<dbReference type="KEGG" id="acr:Acry_2043"/>
<dbReference type="CDD" id="cd08422">
    <property type="entry name" value="PBP2_CrgA_like"/>
    <property type="match status" value="1"/>
</dbReference>
<dbReference type="InterPro" id="IPR036388">
    <property type="entry name" value="WH-like_DNA-bd_sf"/>
</dbReference>
<dbReference type="RefSeq" id="WP_007424563.1">
    <property type="nucleotide sequence ID" value="NC_009484.1"/>
</dbReference>
<dbReference type="FunFam" id="3.40.190.290:FF:000001">
    <property type="entry name" value="Transcriptional regulator, LysR family"/>
    <property type="match status" value="1"/>
</dbReference>
<dbReference type="InterPro" id="IPR005119">
    <property type="entry name" value="LysR_subst-bd"/>
</dbReference>
<evidence type="ECO:0000256" key="2">
    <source>
        <dbReference type="ARBA" id="ARBA00023015"/>
    </source>
</evidence>
<accession>A5G061</accession>
<evidence type="ECO:0000256" key="4">
    <source>
        <dbReference type="ARBA" id="ARBA00023163"/>
    </source>
</evidence>
<dbReference type="HOGENOM" id="CLU_039613_16_2_5"/>
<evidence type="ECO:0000256" key="1">
    <source>
        <dbReference type="ARBA" id="ARBA00009437"/>
    </source>
</evidence>
<dbReference type="InterPro" id="IPR036390">
    <property type="entry name" value="WH_DNA-bd_sf"/>
</dbReference>
<dbReference type="GO" id="GO:0003677">
    <property type="term" value="F:DNA binding"/>
    <property type="evidence" value="ECO:0007669"/>
    <property type="project" value="UniProtKB-KW"/>
</dbReference>
<dbReference type="Proteomes" id="UP000000245">
    <property type="component" value="Chromosome"/>
</dbReference>
<dbReference type="InterPro" id="IPR058163">
    <property type="entry name" value="LysR-type_TF_proteobact-type"/>
</dbReference>
<keyword evidence="7" id="KW-1185">Reference proteome</keyword>
<keyword evidence="3" id="KW-0238">DNA-binding</keyword>
<dbReference type="PANTHER" id="PTHR30537">
    <property type="entry name" value="HTH-TYPE TRANSCRIPTIONAL REGULATOR"/>
    <property type="match status" value="1"/>
</dbReference>
<proteinExistence type="inferred from homology"/>
<dbReference type="PROSITE" id="PS50931">
    <property type="entry name" value="HTH_LYSR"/>
    <property type="match status" value="1"/>
</dbReference>
<reference evidence="6 7" key="1">
    <citation type="submission" date="2007-05" db="EMBL/GenBank/DDBJ databases">
        <title>Complete sequence of chromosome of Acidiphilium cryptum JF-5.</title>
        <authorList>
            <consortium name="US DOE Joint Genome Institute"/>
            <person name="Copeland A."/>
            <person name="Lucas S."/>
            <person name="Lapidus A."/>
            <person name="Barry K."/>
            <person name="Detter J.C."/>
            <person name="Glavina del Rio T."/>
            <person name="Hammon N."/>
            <person name="Israni S."/>
            <person name="Dalin E."/>
            <person name="Tice H."/>
            <person name="Pitluck S."/>
            <person name="Sims D."/>
            <person name="Brettin T."/>
            <person name="Bruce D."/>
            <person name="Han C."/>
            <person name="Schmutz J."/>
            <person name="Larimer F."/>
            <person name="Land M."/>
            <person name="Hauser L."/>
            <person name="Kyrpides N."/>
            <person name="Kim E."/>
            <person name="Magnuson T."/>
            <person name="Richardson P."/>
        </authorList>
    </citation>
    <scope>NUCLEOTIDE SEQUENCE [LARGE SCALE GENOMIC DNA]</scope>
    <source>
        <strain evidence="6 7">JF-5</strain>
    </source>
</reference>
<dbReference type="FunFam" id="1.10.10.10:FF:000001">
    <property type="entry name" value="LysR family transcriptional regulator"/>
    <property type="match status" value="1"/>
</dbReference>
<evidence type="ECO:0000313" key="6">
    <source>
        <dbReference type="EMBL" id="ABQ31243.1"/>
    </source>
</evidence>
<keyword evidence="4" id="KW-0804">Transcription</keyword>
<dbReference type="PANTHER" id="PTHR30537:SF5">
    <property type="entry name" value="HTH-TYPE TRANSCRIPTIONAL ACTIVATOR TTDR-RELATED"/>
    <property type="match status" value="1"/>
</dbReference>
<sequence length="310" mass="33952">MDYLGALRLFGRAVELGSFSKAAEAQGAKVSTVSRAVAALEADLGVALFHRSTRRLHLTEPGEQFYAQVQAILRNLDEARDSVAAMQARPQGLLRLNLPGAFGRRHVVPFIPDFLKLYPGLRLELSFTDVRMDLLASGADLAIRIGPLIDSTLIARKLAGHRRVVCASPSYLAGAPPLAAPRDLLRHNALIYTLQPTDRWFFRRGTEAGEPEEEVPIAGILRSDDSEALLDAALAGVGIALLPVWLVGEDIARGRLVRLLPDWFSMISTRPGGIYGIYPPHARISPKVRAFLDFIETRFGRPPYWDAGTG</sequence>
<dbReference type="eggNOG" id="COG0583">
    <property type="taxonomic scope" value="Bacteria"/>
</dbReference>
<dbReference type="GO" id="GO:0003700">
    <property type="term" value="F:DNA-binding transcription factor activity"/>
    <property type="evidence" value="ECO:0007669"/>
    <property type="project" value="InterPro"/>
</dbReference>
<evidence type="ECO:0000259" key="5">
    <source>
        <dbReference type="PROSITE" id="PS50931"/>
    </source>
</evidence>
<protein>
    <submittedName>
        <fullName evidence="6">Transcriptional regulator, LysR family</fullName>
    </submittedName>
</protein>
<organism evidence="6 7">
    <name type="scientific">Acidiphilium cryptum (strain JF-5)</name>
    <dbReference type="NCBI Taxonomy" id="349163"/>
    <lineage>
        <taxon>Bacteria</taxon>
        <taxon>Pseudomonadati</taxon>
        <taxon>Pseudomonadota</taxon>
        <taxon>Alphaproteobacteria</taxon>
        <taxon>Acetobacterales</taxon>
        <taxon>Acidocellaceae</taxon>
        <taxon>Acidiphilium</taxon>
    </lineage>
</organism>
<dbReference type="AlphaFoldDB" id="A5G061"/>
<gene>
    <name evidence="6" type="ordered locus">Acry_2043</name>
</gene>
<dbReference type="Pfam" id="PF00126">
    <property type="entry name" value="HTH_1"/>
    <property type="match status" value="1"/>
</dbReference>
<dbReference type="Gene3D" id="1.10.10.10">
    <property type="entry name" value="Winged helix-like DNA-binding domain superfamily/Winged helix DNA-binding domain"/>
    <property type="match status" value="1"/>
</dbReference>
<dbReference type="InterPro" id="IPR000847">
    <property type="entry name" value="LysR_HTH_N"/>
</dbReference>